<gene>
    <name evidence="11" type="ORF">NP493_242g01033</name>
</gene>
<dbReference type="PROSITE" id="PS50920">
    <property type="entry name" value="SOLCAR"/>
    <property type="match status" value="2"/>
</dbReference>
<dbReference type="EMBL" id="JAODUO010000248">
    <property type="protein sequence ID" value="KAK2184945.1"/>
    <property type="molecule type" value="Genomic_DNA"/>
</dbReference>
<evidence type="ECO:0000256" key="4">
    <source>
        <dbReference type="ARBA" id="ARBA00022692"/>
    </source>
</evidence>
<dbReference type="PANTHER" id="PTHR45624">
    <property type="entry name" value="MITOCHONDRIAL BASIC AMINO ACIDS TRANSPORTER-RELATED"/>
    <property type="match status" value="1"/>
</dbReference>
<keyword evidence="5" id="KW-0677">Repeat</keyword>
<proteinExistence type="inferred from homology"/>
<evidence type="ECO:0000256" key="1">
    <source>
        <dbReference type="ARBA" id="ARBA00004225"/>
    </source>
</evidence>
<keyword evidence="8 9" id="KW-0472">Membrane</keyword>
<comment type="similarity">
    <text evidence="2 10">Belongs to the mitochondrial carrier (TC 2.A.29) family.</text>
</comment>
<dbReference type="Proteomes" id="UP001209878">
    <property type="component" value="Unassembled WGS sequence"/>
</dbReference>
<evidence type="ECO:0000256" key="6">
    <source>
        <dbReference type="ARBA" id="ARBA00022989"/>
    </source>
</evidence>
<dbReference type="PANTHER" id="PTHR45624:SF10">
    <property type="entry name" value="SLC (SOLUTE CARRIER) HOMOLOG"/>
    <property type="match status" value="1"/>
</dbReference>
<evidence type="ECO:0000256" key="2">
    <source>
        <dbReference type="ARBA" id="ARBA00006375"/>
    </source>
</evidence>
<evidence type="ECO:0000256" key="9">
    <source>
        <dbReference type="PROSITE-ProRule" id="PRU00282"/>
    </source>
</evidence>
<evidence type="ECO:0000256" key="7">
    <source>
        <dbReference type="ARBA" id="ARBA00023128"/>
    </source>
</evidence>
<dbReference type="InterPro" id="IPR018108">
    <property type="entry name" value="MCP_transmembrane"/>
</dbReference>
<dbReference type="SUPFAM" id="SSF103506">
    <property type="entry name" value="Mitochondrial carrier"/>
    <property type="match status" value="1"/>
</dbReference>
<evidence type="ECO:0000313" key="11">
    <source>
        <dbReference type="EMBL" id="KAK2184945.1"/>
    </source>
</evidence>
<evidence type="ECO:0000256" key="10">
    <source>
        <dbReference type="RuleBase" id="RU000488"/>
    </source>
</evidence>
<keyword evidence="3 10" id="KW-0813">Transport</keyword>
<protein>
    <recommendedName>
        <fullName evidence="13">Mitochondrial carrier protein</fullName>
    </recommendedName>
</protein>
<feature type="repeat" description="Solcar" evidence="9">
    <location>
        <begin position="1"/>
        <end position="51"/>
    </location>
</feature>
<feature type="repeat" description="Solcar" evidence="9">
    <location>
        <begin position="54"/>
        <end position="140"/>
    </location>
</feature>
<dbReference type="Pfam" id="PF00153">
    <property type="entry name" value="Mito_carr"/>
    <property type="match status" value="2"/>
</dbReference>
<organism evidence="11 12">
    <name type="scientific">Ridgeia piscesae</name>
    <name type="common">Tubeworm</name>
    <dbReference type="NCBI Taxonomy" id="27915"/>
    <lineage>
        <taxon>Eukaryota</taxon>
        <taxon>Metazoa</taxon>
        <taxon>Spiralia</taxon>
        <taxon>Lophotrochozoa</taxon>
        <taxon>Annelida</taxon>
        <taxon>Polychaeta</taxon>
        <taxon>Sedentaria</taxon>
        <taxon>Canalipalpata</taxon>
        <taxon>Sabellida</taxon>
        <taxon>Siboglinidae</taxon>
        <taxon>Ridgeia</taxon>
    </lineage>
</organism>
<comment type="caution">
    <text evidence="11">The sequence shown here is derived from an EMBL/GenBank/DDBJ whole genome shotgun (WGS) entry which is preliminary data.</text>
</comment>
<dbReference type="GO" id="GO:0022857">
    <property type="term" value="F:transmembrane transporter activity"/>
    <property type="evidence" value="ECO:0007669"/>
    <property type="project" value="TreeGrafter"/>
</dbReference>
<evidence type="ECO:0000256" key="8">
    <source>
        <dbReference type="ARBA" id="ARBA00023136"/>
    </source>
</evidence>
<evidence type="ECO:0000256" key="3">
    <source>
        <dbReference type="ARBA" id="ARBA00022448"/>
    </source>
</evidence>
<evidence type="ECO:0000256" key="5">
    <source>
        <dbReference type="ARBA" id="ARBA00022737"/>
    </source>
</evidence>
<keyword evidence="6" id="KW-1133">Transmembrane helix</keyword>
<dbReference type="Gene3D" id="1.50.40.10">
    <property type="entry name" value="Mitochondrial carrier domain"/>
    <property type="match status" value="1"/>
</dbReference>
<dbReference type="AlphaFoldDB" id="A0AAD9NYU5"/>
<keyword evidence="4 9" id="KW-0812">Transmembrane</keyword>
<dbReference type="InterPro" id="IPR023395">
    <property type="entry name" value="MCP_dom_sf"/>
</dbReference>
<name>A0AAD9NYU5_RIDPI</name>
<keyword evidence="12" id="KW-1185">Reference proteome</keyword>
<sequence length="146" mass="16164">MKYFAGPRACAGWIYREKGVLGFYRGLRTMAIRDIPTFGLYMIVYEYLCDVLPRGVITTMVVGGVAGIAAWAASFPFDVVKSRLQADVTHSKYSSMFNCAVKLYHEGGVKIFFTGIGVTCLRAFPVNAVTLLFYSNSLKFLETASL</sequence>
<evidence type="ECO:0008006" key="13">
    <source>
        <dbReference type="Google" id="ProtNLM"/>
    </source>
</evidence>
<evidence type="ECO:0000313" key="12">
    <source>
        <dbReference type="Proteomes" id="UP001209878"/>
    </source>
</evidence>
<reference evidence="11" key="1">
    <citation type="journal article" date="2023" name="Mol. Biol. Evol.">
        <title>Third-Generation Sequencing Reveals the Adaptive Role of the Epigenome in Three Deep-Sea Polychaetes.</title>
        <authorList>
            <person name="Perez M."/>
            <person name="Aroh O."/>
            <person name="Sun Y."/>
            <person name="Lan Y."/>
            <person name="Juniper S.K."/>
            <person name="Young C.R."/>
            <person name="Angers B."/>
            <person name="Qian P.Y."/>
        </authorList>
    </citation>
    <scope>NUCLEOTIDE SEQUENCE</scope>
    <source>
        <strain evidence="11">R07B-5</strain>
    </source>
</reference>
<dbReference type="GO" id="GO:0031966">
    <property type="term" value="C:mitochondrial membrane"/>
    <property type="evidence" value="ECO:0007669"/>
    <property type="project" value="UniProtKB-SubCell"/>
</dbReference>
<comment type="subcellular location">
    <subcellularLocation>
        <location evidence="1">Mitochondrion membrane</location>
        <topology evidence="1">Multi-pass membrane protein</topology>
    </subcellularLocation>
</comment>
<accession>A0AAD9NYU5</accession>
<keyword evidence="7" id="KW-0496">Mitochondrion</keyword>
<dbReference type="InterPro" id="IPR050567">
    <property type="entry name" value="Mitochondrial_Carrier"/>
</dbReference>